<dbReference type="PANTHER" id="PTHR33744:SF1">
    <property type="entry name" value="DNA-BINDING TRANSCRIPTIONAL ACTIVATOR ADER"/>
    <property type="match status" value="1"/>
</dbReference>
<feature type="domain" description="Purine catabolism PurC-like" evidence="1">
    <location>
        <begin position="15"/>
        <end position="122"/>
    </location>
</feature>
<feature type="domain" description="PucR C-terminal helix-turn-helix" evidence="2">
    <location>
        <begin position="434"/>
        <end position="491"/>
    </location>
</feature>
<proteinExistence type="predicted"/>
<dbReference type="Gene3D" id="1.10.10.2840">
    <property type="entry name" value="PucR C-terminal helix-turn-helix domain"/>
    <property type="match status" value="1"/>
</dbReference>
<dbReference type="InterPro" id="IPR025736">
    <property type="entry name" value="PucR_C-HTH_dom"/>
</dbReference>
<organism evidence="3 4">
    <name type="scientific">Amycolatopsis speibonae</name>
    <dbReference type="NCBI Taxonomy" id="1450224"/>
    <lineage>
        <taxon>Bacteria</taxon>
        <taxon>Bacillati</taxon>
        <taxon>Actinomycetota</taxon>
        <taxon>Actinomycetes</taxon>
        <taxon>Pseudonocardiales</taxon>
        <taxon>Pseudonocardiaceae</taxon>
        <taxon>Amycolatopsis</taxon>
    </lineage>
</organism>
<gene>
    <name evidence="3" type="ORF">ACFOSH_20325</name>
</gene>
<evidence type="ECO:0000259" key="2">
    <source>
        <dbReference type="Pfam" id="PF13556"/>
    </source>
</evidence>
<dbReference type="InterPro" id="IPR051448">
    <property type="entry name" value="CdaR-like_regulators"/>
</dbReference>
<comment type="caution">
    <text evidence="3">The sequence shown here is derived from an EMBL/GenBank/DDBJ whole genome shotgun (WGS) entry which is preliminary data.</text>
</comment>
<evidence type="ECO:0000313" key="4">
    <source>
        <dbReference type="Proteomes" id="UP001595645"/>
    </source>
</evidence>
<dbReference type="Pfam" id="PF07905">
    <property type="entry name" value="PucR"/>
    <property type="match status" value="1"/>
</dbReference>
<dbReference type="Proteomes" id="UP001595645">
    <property type="component" value="Unassembled WGS sequence"/>
</dbReference>
<dbReference type="InterPro" id="IPR042070">
    <property type="entry name" value="PucR_C-HTH_sf"/>
</dbReference>
<sequence length="496" mass="52651">MALTLRALAAERPLGLRVRAAEGGLDRPIGWVHPTELTDPQAFLEGGELLLTTGLALDETTSPGYIRRLVDAGVAGLGFGVGLSHESIPQSLVDTAEEVGLPVFEVPRKTPFIAITRAVSRAVAADEYASLVRTGKGQQELTRTAVGKGGPGGVVRKLAKLVDGWVLLLDSAGVVTEASQSSARPFAAEIREDLARLRAGTLVTAAGEDGQEGEYEVVLQTLDTRARGVLVVGTREPLDAAGQHIVNTAVSLLSLALEQNREHVVALRRLRSGLCDLLAAGHAELATRTMKSLWGGVPEAPWPVLAVTGPAGARRSLADTLDAEVPGEKVFFGESGAFVVALGDVEAVVRQASRLGGLHAGLSDPVSTVEFPAGLRQAKQAAEAAKAERSPLVRFAEHAGRGFLELVDSQAAQAFSDSLLAPLRHHDETGRGELVASLTCWLEHHGHWDLASARLRVHRHTLRNRVRKVAELTGRDLDSPGVRAEFWLALQVSART</sequence>
<reference evidence="4" key="1">
    <citation type="journal article" date="2019" name="Int. J. Syst. Evol. Microbiol.">
        <title>The Global Catalogue of Microorganisms (GCM) 10K type strain sequencing project: providing services to taxonomists for standard genome sequencing and annotation.</title>
        <authorList>
            <consortium name="The Broad Institute Genomics Platform"/>
            <consortium name="The Broad Institute Genome Sequencing Center for Infectious Disease"/>
            <person name="Wu L."/>
            <person name="Ma J."/>
        </authorList>
    </citation>
    <scope>NUCLEOTIDE SEQUENCE [LARGE SCALE GENOMIC DNA]</scope>
    <source>
        <strain evidence="4">CGMCC 4.7676</strain>
    </source>
</reference>
<dbReference type="EMBL" id="JBHRWK010000027">
    <property type="protein sequence ID" value="MFC3451785.1"/>
    <property type="molecule type" value="Genomic_DNA"/>
</dbReference>
<keyword evidence="4" id="KW-1185">Reference proteome</keyword>
<dbReference type="Pfam" id="PF13556">
    <property type="entry name" value="HTH_30"/>
    <property type="match status" value="1"/>
</dbReference>
<dbReference type="RefSeq" id="WP_378240568.1">
    <property type="nucleotide sequence ID" value="NZ_JBHRWK010000027.1"/>
</dbReference>
<accession>A0ABV7NZS1</accession>
<evidence type="ECO:0000259" key="1">
    <source>
        <dbReference type="Pfam" id="PF07905"/>
    </source>
</evidence>
<evidence type="ECO:0000313" key="3">
    <source>
        <dbReference type="EMBL" id="MFC3451785.1"/>
    </source>
</evidence>
<dbReference type="InterPro" id="IPR012914">
    <property type="entry name" value="PucR_dom"/>
</dbReference>
<protein>
    <submittedName>
        <fullName evidence="3">PucR family transcriptional regulator</fullName>
    </submittedName>
</protein>
<dbReference type="PANTHER" id="PTHR33744">
    <property type="entry name" value="CARBOHYDRATE DIACID REGULATOR"/>
    <property type="match status" value="1"/>
</dbReference>
<name>A0ABV7NZS1_9PSEU</name>